<comment type="subcellular location">
    <subcellularLocation>
        <location evidence="1">Membrane</location>
        <topology evidence="1">Multi-pass membrane protein</topology>
    </subcellularLocation>
</comment>
<evidence type="ECO:0000313" key="8">
    <source>
        <dbReference type="Proteomes" id="UP000258309"/>
    </source>
</evidence>
<keyword evidence="2 6" id="KW-0812">Transmembrane</keyword>
<dbReference type="EMBL" id="NCSJ02000255">
    <property type="protein sequence ID" value="RFU26563.1"/>
    <property type="molecule type" value="Genomic_DNA"/>
</dbReference>
<feature type="transmembrane region" description="Helical" evidence="6">
    <location>
        <begin position="228"/>
        <end position="248"/>
    </location>
</feature>
<dbReference type="GO" id="GO:0000324">
    <property type="term" value="C:fungal-type vacuole"/>
    <property type="evidence" value="ECO:0007669"/>
    <property type="project" value="TreeGrafter"/>
</dbReference>
<dbReference type="STRING" id="5539.A0A3E2H0Q4"/>
<feature type="non-terminal residue" evidence="7">
    <location>
        <position position="1"/>
    </location>
</feature>
<dbReference type="Pfam" id="PF04479">
    <property type="entry name" value="RTA1"/>
    <property type="match status" value="1"/>
</dbReference>
<evidence type="ECO:0000256" key="3">
    <source>
        <dbReference type="ARBA" id="ARBA00022989"/>
    </source>
</evidence>
<sequence>MHRRNQVSARLVGSIKGSHQPATGQAPTPKPLQPMLQHFNSKVNIKNLKFEMALPPDYVPGFICHLGTCNITEWGFINYQPTIAGNVIFLIIIDALGLVQLIMAAYYGTGLVGLSMVLGILSESCGYVARILLHFDPFSRAYFLWYLICLTIGPVFIAAAIYLCLGRIVVVYGEEISRIKPRSYTLFFIGCDGISLVVQAVGGGIAASAPITNQPMVDAGTHTLVAGLSFQVATLFLATGCLFVRTVFRSVELSGGFKGKLANNEVEFMVLDGVMVIIACLCMTIMHPGYAFAKRWNEAKFPFWYANARSDQEVSEASRPVAPSSPASGEKVDANVSTIVS</sequence>
<evidence type="ECO:0000256" key="5">
    <source>
        <dbReference type="SAM" id="MobiDB-lite"/>
    </source>
</evidence>
<feature type="non-terminal residue" evidence="7">
    <location>
        <position position="341"/>
    </location>
</feature>
<evidence type="ECO:0000256" key="1">
    <source>
        <dbReference type="ARBA" id="ARBA00004141"/>
    </source>
</evidence>
<organism evidence="7 8">
    <name type="scientific">Scytalidium lignicola</name>
    <name type="common">Hyphomycete</name>
    <dbReference type="NCBI Taxonomy" id="5539"/>
    <lineage>
        <taxon>Eukaryota</taxon>
        <taxon>Fungi</taxon>
        <taxon>Dikarya</taxon>
        <taxon>Ascomycota</taxon>
        <taxon>Pezizomycotina</taxon>
        <taxon>Leotiomycetes</taxon>
        <taxon>Leotiomycetes incertae sedis</taxon>
        <taxon>Scytalidium</taxon>
    </lineage>
</organism>
<proteinExistence type="predicted"/>
<feature type="transmembrane region" description="Helical" evidence="6">
    <location>
        <begin position="143"/>
        <end position="165"/>
    </location>
</feature>
<keyword evidence="4 6" id="KW-0472">Membrane</keyword>
<feature type="region of interest" description="Disordered" evidence="5">
    <location>
        <begin position="316"/>
        <end position="341"/>
    </location>
</feature>
<feature type="compositionally biased region" description="Low complexity" evidence="5">
    <location>
        <begin position="316"/>
        <end position="328"/>
    </location>
</feature>
<feature type="transmembrane region" description="Helical" evidence="6">
    <location>
        <begin position="186"/>
        <end position="208"/>
    </location>
</feature>
<dbReference type="AlphaFoldDB" id="A0A3E2H0Q4"/>
<feature type="transmembrane region" description="Helical" evidence="6">
    <location>
        <begin position="87"/>
        <end position="108"/>
    </location>
</feature>
<gene>
    <name evidence="7" type="ORF">B7463_g9789</name>
</gene>
<keyword evidence="8" id="KW-1185">Reference proteome</keyword>
<keyword evidence="3 6" id="KW-1133">Transmembrane helix</keyword>
<feature type="transmembrane region" description="Helical" evidence="6">
    <location>
        <begin position="269"/>
        <end position="293"/>
    </location>
</feature>
<evidence type="ECO:0000256" key="6">
    <source>
        <dbReference type="SAM" id="Phobius"/>
    </source>
</evidence>
<comment type="caution">
    <text evidence="7">The sequence shown here is derived from an EMBL/GenBank/DDBJ whole genome shotgun (WGS) entry which is preliminary data.</text>
</comment>
<protein>
    <submittedName>
        <fullName evidence="7">Uncharacterized protein</fullName>
    </submittedName>
</protein>
<reference evidence="7 8" key="1">
    <citation type="submission" date="2018-05" db="EMBL/GenBank/DDBJ databases">
        <title>Draft genome sequence of Scytalidium lignicola DSM 105466, a ubiquitous saprotrophic fungus.</title>
        <authorList>
            <person name="Buettner E."/>
            <person name="Gebauer A.M."/>
            <person name="Hofrichter M."/>
            <person name="Liers C."/>
            <person name="Kellner H."/>
        </authorList>
    </citation>
    <scope>NUCLEOTIDE SEQUENCE [LARGE SCALE GENOMIC DNA]</scope>
    <source>
        <strain evidence="7 8">DSM 105466</strain>
    </source>
</reference>
<accession>A0A3E2H0Q4</accession>
<dbReference type="OMA" id="NEAKFRF"/>
<dbReference type="InterPro" id="IPR007568">
    <property type="entry name" value="RTA1"/>
</dbReference>
<dbReference type="Proteomes" id="UP000258309">
    <property type="component" value="Unassembled WGS sequence"/>
</dbReference>
<evidence type="ECO:0000256" key="2">
    <source>
        <dbReference type="ARBA" id="ARBA00022692"/>
    </source>
</evidence>
<dbReference type="OrthoDB" id="4521223at2759"/>
<evidence type="ECO:0000256" key="4">
    <source>
        <dbReference type="ARBA" id="ARBA00023136"/>
    </source>
</evidence>
<dbReference type="PANTHER" id="PTHR31465">
    <property type="entry name" value="PROTEIN RTA1-RELATED"/>
    <property type="match status" value="1"/>
</dbReference>
<dbReference type="PANTHER" id="PTHR31465:SF9">
    <property type="entry name" value="SPHINGOID LONG-CHAIN BASE TRANSPORTER RSB1"/>
    <property type="match status" value="1"/>
</dbReference>
<name>A0A3E2H0Q4_SCYLI</name>
<dbReference type="GO" id="GO:0005886">
    <property type="term" value="C:plasma membrane"/>
    <property type="evidence" value="ECO:0007669"/>
    <property type="project" value="TreeGrafter"/>
</dbReference>
<evidence type="ECO:0000313" key="7">
    <source>
        <dbReference type="EMBL" id="RFU26563.1"/>
    </source>
</evidence>